<reference evidence="2 3" key="1">
    <citation type="submission" date="2019-07" db="EMBL/GenBank/DDBJ databases">
        <title>Chromosome genome assembly for large yellow croaker.</title>
        <authorList>
            <person name="Xiao S."/>
        </authorList>
    </citation>
    <scope>NUCLEOTIDE SEQUENCE [LARGE SCALE GENOMIC DNA]</scope>
    <source>
        <strain evidence="2">JMULYC20181020</strain>
        <tissue evidence="2">Muscle</tissue>
    </source>
</reference>
<gene>
    <name evidence="2" type="ORF">D5F01_LYC12758</name>
</gene>
<accession>A0A6G0IC62</accession>
<protein>
    <submittedName>
        <fullName evidence="2">Uncharacterized protein</fullName>
    </submittedName>
</protein>
<evidence type="ECO:0000313" key="3">
    <source>
        <dbReference type="Proteomes" id="UP000424527"/>
    </source>
</evidence>
<keyword evidence="3" id="KW-1185">Reference proteome</keyword>
<sequence>MNPCSVVEPSDDGKSVYDNVSGLMCPSWAEAGVEEAERHEERPGLDHNELGLRNLRCLDGSEDKKVTTETEKQLAAAELSNAMKEKSPLRGTASRMDSPNNADRDSCEGLDVKTKELWSAMEEDEERTGSGVVRGEFDCHRFSQSGGDLRLWPDENDQWASPERRCQDTELRSEFFSGFSNKAWEVGERLVVGQEFWETEENDELAGSEPHPAVLEGCEETWNDEMQGFHRERKVGL</sequence>
<name>A0A6G0IC62_LARCR</name>
<organism evidence="2 3">
    <name type="scientific">Larimichthys crocea</name>
    <name type="common">Large yellow croaker</name>
    <name type="synonym">Pseudosciaena crocea</name>
    <dbReference type="NCBI Taxonomy" id="215358"/>
    <lineage>
        <taxon>Eukaryota</taxon>
        <taxon>Metazoa</taxon>
        <taxon>Chordata</taxon>
        <taxon>Craniata</taxon>
        <taxon>Vertebrata</taxon>
        <taxon>Euteleostomi</taxon>
        <taxon>Actinopterygii</taxon>
        <taxon>Neopterygii</taxon>
        <taxon>Teleostei</taxon>
        <taxon>Neoteleostei</taxon>
        <taxon>Acanthomorphata</taxon>
        <taxon>Eupercaria</taxon>
        <taxon>Sciaenidae</taxon>
        <taxon>Larimichthys</taxon>
    </lineage>
</organism>
<evidence type="ECO:0000256" key="1">
    <source>
        <dbReference type="SAM" id="MobiDB-lite"/>
    </source>
</evidence>
<comment type="caution">
    <text evidence="2">The sequence shown here is derived from an EMBL/GenBank/DDBJ whole genome shotgun (WGS) entry which is preliminary data.</text>
</comment>
<evidence type="ECO:0000313" key="2">
    <source>
        <dbReference type="EMBL" id="KAE8288881.1"/>
    </source>
</evidence>
<proteinExistence type="predicted"/>
<feature type="region of interest" description="Disordered" evidence="1">
    <location>
        <begin position="80"/>
        <end position="109"/>
    </location>
</feature>
<dbReference type="AlphaFoldDB" id="A0A6G0IC62"/>
<dbReference type="Proteomes" id="UP000424527">
    <property type="component" value="Unassembled WGS sequence"/>
</dbReference>
<dbReference type="EMBL" id="REGW02000012">
    <property type="protein sequence ID" value="KAE8288881.1"/>
    <property type="molecule type" value="Genomic_DNA"/>
</dbReference>